<dbReference type="SUPFAM" id="SSF50494">
    <property type="entry name" value="Trypsin-like serine proteases"/>
    <property type="match status" value="2"/>
</dbReference>
<dbReference type="InterPro" id="IPR009003">
    <property type="entry name" value="Peptidase_S1_PA"/>
</dbReference>
<feature type="domain" description="Peptidase S1" evidence="2">
    <location>
        <begin position="215"/>
        <end position="450"/>
    </location>
</feature>
<proteinExistence type="inferred from homology"/>
<name>A0A182M250_9DIPT</name>
<dbReference type="Gene3D" id="2.40.10.10">
    <property type="entry name" value="Trypsin-like serine proteases"/>
    <property type="match status" value="1"/>
</dbReference>
<dbReference type="Pfam" id="PF00089">
    <property type="entry name" value="Trypsin"/>
    <property type="match status" value="1"/>
</dbReference>
<comment type="similarity">
    <text evidence="1">Belongs to the peptidase S1 family. CLIP subfamily.</text>
</comment>
<dbReference type="PANTHER" id="PTHR24260:SF147">
    <property type="entry name" value="EG:BACR7A4.3 PROTEIN-RELATED"/>
    <property type="match status" value="1"/>
</dbReference>
<dbReference type="EnsemblMetazoa" id="ACUA007574-RA">
    <property type="protein sequence ID" value="ACUA007574-PA"/>
    <property type="gene ID" value="ACUA007574"/>
</dbReference>
<keyword evidence="4" id="KW-1185">Reference proteome</keyword>
<dbReference type="VEuPathDB" id="VectorBase:ACUA007574"/>
<evidence type="ECO:0000313" key="3">
    <source>
        <dbReference type="EnsemblMetazoa" id="ACUA007574-PA"/>
    </source>
</evidence>
<sequence length="450" mass="50425">MGEILTDAKEVFVPHVMDYYPWTNCSSVLAELSDNRSLSIFNDNEHLCFRNEQWIVPSVCRDIPGGPVQRYIHRADAYFKYVYALTVVGRTCGYGEPTVAIQLAPHVPWLQSVILNKRSSTSRDTSESVIIINPDLKRSDECSNGDSTMGICVPHELCLSTKERLRKGERVTICTEGSIVCCPWGDIAKNAGINPIRIELDSCEDHYLSIRRERYRGASQDESRYTNIPHLAEIGWPQNSGGINFECLGYLISSKIIVTSARCMETYPHKPTVARVGSVQASDASNYVLQPIRRVRVHEDYDPLTGVNNIALIALTAPIEINVFHFPGCLYQNDTHTPARLLAINENRGTTSVGKIAPAYVSDCKEHLTEPLAPGQMCLRKSSPEGAFIVNRPCLKTADPIIWENRTQVMDIFDSTYLVGMFSHGGCELNDVQIVTRISFYYDWIVLNAK</sequence>
<dbReference type="GO" id="GO:0006508">
    <property type="term" value="P:proteolysis"/>
    <property type="evidence" value="ECO:0007669"/>
    <property type="project" value="InterPro"/>
</dbReference>
<dbReference type="EMBL" id="AXCM01003425">
    <property type="status" value="NOT_ANNOTATED_CDS"/>
    <property type="molecule type" value="Genomic_DNA"/>
</dbReference>
<dbReference type="InterPro" id="IPR001254">
    <property type="entry name" value="Trypsin_dom"/>
</dbReference>
<evidence type="ECO:0000256" key="1">
    <source>
        <dbReference type="ARBA" id="ARBA00024195"/>
    </source>
</evidence>
<dbReference type="AlphaFoldDB" id="A0A182M250"/>
<dbReference type="InterPro" id="IPR043504">
    <property type="entry name" value="Peptidase_S1_PA_chymotrypsin"/>
</dbReference>
<protein>
    <recommendedName>
        <fullName evidence="2">Peptidase S1 domain-containing protein</fullName>
    </recommendedName>
</protein>
<evidence type="ECO:0000313" key="4">
    <source>
        <dbReference type="Proteomes" id="UP000075883"/>
    </source>
</evidence>
<dbReference type="InterPro" id="IPR051333">
    <property type="entry name" value="CLIP_Serine_Protease"/>
</dbReference>
<reference evidence="4" key="1">
    <citation type="submission" date="2013-09" db="EMBL/GenBank/DDBJ databases">
        <title>The Genome Sequence of Anopheles culicifacies species A.</title>
        <authorList>
            <consortium name="The Broad Institute Genomics Platform"/>
            <person name="Neafsey D.E."/>
            <person name="Besansky N."/>
            <person name="Howell P."/>
            <person name="Walton C."/>
            <person name="Young S.K."/>
            <person name="Zeng Q."/>
            <person name="Gargeya S."/>
            <person name="Fitzgerald M."/>
            <person name="Haas B."/>
            <person name="Abouelleil A."/>
            <person name="Allen A.W."/>
            <person name="Alvarado L."/>
            <person name="Arachchi H.M."/>
            <person name="Berlin A.M."/>
            <person name="Chapman S.B."/>
            <person name="Gainer-Dewar J."/>
            <person name="Goldberg J."/>
            <person name="Griggs A."/>
            <person name="Gujja S."/>
            <person name="Hansen M."/>
            <person name="Howarth C."/>
            <person name="Imamovic A."/>
            <person name="Ireland A."/>
            <person name="Larimer J."/>
            <person name="McCowan C."/>
            <person name="Murphy C."/>
            <person name="Pearson M."/>
            <person name="Poon T.W."/>
            <person name="Priest M."/>
            <person name="Roberts A."/>
            <person name="Saif S."/>
            <person name="Shea T."/>
            <person name="Sisk P."/>
            <person name="Sykes S."/>
            <person name="Wortman J."/>
            <person name="Nusbaum C."/>
            <person name="Birren B."/>
        </authorList>
    </citation>
    <scope>NUCLEOTIDE SEQUENCE [LARGE SCALE GENOMIC DNA]</scope>
    <source>
        <strain evidence="4">A-37</strain>
    </source>
</reference>
<dbReference type="GO" id="GO:0004252">
    <property type="term" value="F:serine-type endopeptidase activity"/>
    <property type="evidence" value="ECO:0007669"/>
    <property type="project" value="InterPro"/>
</dbReference>
<dbReference type="SMART" id="SM00020">
    <property type="entry name" value="Tryp_SPc"/>
    <property type="match status" value="1"/>
</dbReference>
<dbReference type="PANTHER" id="PTHR24260">
    <property type="match status" value="1"/>
</dbReference>
<evidence type="ECO:0000259" key="2">
    <source>
        <dbReference type="PROSITE" id="PS50240"/>
    </source>
</evidence>
<organism evidence="3 4">
    <name type="scientific">Anopheles culicifacies</name>
    <dbReference type="NCBI Taxonomy" id="139723"/>
    <lineage>
        <taxon>Eukaryota</taxon>
        <taxon>Metazoa</taxon>
        <taxon>Ecdysozoa</taxon>
        <taxon>Arthropoda</taxon>
        <taxon>Hexapoda</taxon>
        <taxon>Insecta</taxon>
        <taxon>Pterygota</taxon>
        <taxon>Neoptera</taxon>
        <taxon>Endopterygota</taxon>
        <taxon>Diptera</taxon>
        <taxon>Nematocera</taxon>
        <taxon>Culicoidea</taxon>
        <taxon>Culicidae</taxon>
        <taxon>Anophelinae</taxon>
        <taxon>Anopheles</taxon>
        <taxon>culicifacies species complex</taxon>
    </lineage>
</organism>
<reference evidence="3" key="2">
    <citation type="submission" date="2020-05" db="UniProtKB">
        <authorList>
            <consortium name="EnsemblMetazoa"/>
        </authorList>
    </citation>
    <scope>IDENTIFICATION</scope>
    <source>
        <strain evidence="3">A-37</strain>
    </source>
</reference>
<dbReference type="Proteomes" id="UP000075883">
    <property type="component" value="Unassembled WGS sequence"/>
</dbReference>
<dbReference type="PROSITE" id="PS50240">
    <property type="entry name" value="TRYPSIN_DOM"/>
    <property type="match status" value="1"/>
</dbReference>
<dbReference type="STRING" id="139723.A0A182M250"/>
<accession>A0A182M250</accession>